<proteinExistence type="predicted"/>
<sequence length="137" mass="16018">MMRVFKNNINVNEVTVQEYISIFIKTAVDYIQAFINNSVQLYVEANLYRFKGYSPVDYLKKNEDFAVLVNEVKLKDLTKEIAQNIIQLHSALETGSPKNPKVEISRQYNCNFEEEMQSEKNIISCIIRILESQDNMR</sequence>
<organism evidence="1 2">
    <name type="scientific">Dentiscutata heterogama</name>
    <dbReference type="NCBI Taxonomy" id="1316150"/>
    <lineage>
        <taxon>Eukaryota</taxon>
        <taxon>Fungi</taxon>
        <taxon>Fungi incertae sedis</taxon>
        <taxon>Mucoromycota</taxon>
        <taxon>Glomeromycotina</taxon>
        <taxon>Glomeromycetes</taxon>
        <taxon>Diversisporales</taxon>
        <taxon>Gigasporaceae</taxon>
        <taxon>Dentiscutata</taxon>
    </lineage>
</organism>
<reference evidence="1" key="1">
    <citation type="submission" date="2021-06" db="EMBL/GenBank/DDBJ databases">
        <authorList>
            <person name="Kallberg Y."/>
            <person name="Tangrot J."/>
            <person name="Rosling A."/>
        </authorList>
    </citation>
    <scope>NUCLEOTIDE SEQUENCE</scope>
    <source>
        <strain evidence="1">IL203A</strain>
    </source>
</reference>
<gene>
    <name evidence="1" type="ORF">DHETER_LOCUS7603</name>
</gene>
<comment type="caution">
    <text evidence="1">The sequence shown here is derived from an EMBL/GenBank/DDBJ whole genome shotgun (WGS) entry which is preliminary data.</text>
</comment>
<protein>
    <submittedName>
        <fullName evidence="1">940_t:CDS:1</fullName>
    </submittedName>
</protein>
<feature type="non-terminal residue" evidence="1">
    <location>
        <position position="137"/>
    </location>
</feature>
<evidence type="ECO:0000313" key="1">
    <source>
        <dbReference type="EMBL" id="CAG8610236.1"/>
    </source>
</evidence>
<dbReference type="EMBL" id="CAJVPU010010958">
    <property type="protein sequence ID" value="CAG8610236.1"/>
    <property type="molecule type" value="Genomic_DNA"/>
</dbReference>
<keyword evidence="2" id="KW-1185">Reference proteome</keyword>
<dbReference type="Proteomes" id="UP000789702">
    <property type="component" value="Unassembled WGS sequence"/>
</dbReference>
<evidence type="ECO:0000313" key="2">
    <source>
        <dbReference type="Proteomes" id="UP000789702"/>
    </source>
</evidence>
<accession>A0ACA9MU70</accession>
<name>A0ACA9MU70_9GLOM</name>